<accession>A0A225E6B7</accession>
<evidence type="ECO:0000313" key="4">
    <source>
        <dbReference type="EMBL" id="OWK45039.1"/>
    </source>
</evidence>
<dbReference type="PANTHER" id="PTHR13504:SF38">
    <property type="entry name" value="FIDO DOMAIN-CONTAINING PROTEIN"/>
    <property type="match status" value="1"/>
</dbReference>
<dbReference type="Gene3D" id="1.10.3290.10">
    <property type="entry name" value="Fido-like domain"/>
    <property type="match status" value="1"/>
</dbReference>
<feature type="binding site" evidence="2">
    <location>
        <begin position="96"/>
        <end position="103"/>
    </location>
    <ligand>
        <name>ATP</name>
        <dbReference type="ChEBI" id="CHEBI:30616"/>
    </ligand>
</feature>
<dbReference type="PANTHER" id="PTHR13504">
    <property type="entry name" value="FIDO DOMAIN-CONTAINING PROTEIN DDB_G0283145"/>
    <property type="match status" value="1"/>
</dbReference>
<feature type="domain" description="Fido" evidence="3">
    <location>
        <begin position="8"/>
        <end position="106"/>
    </location>
</feature>
<dbReference type="Pfam" id="PF02661">
    <property type="entry name" value="Fic"/>
    <property type="match status" value="1"/>
</dbReference>
<dbReference type="GO" id="GO:0005524">
    <property type="term" value="F:ATP binding"/>
    <property type="evidence" value="ECO:0007669"/>
    <property type="project" value="UniProtKB-KW"/>
</dbReference>
<dbReference type="InterPro" id="IPR036597">
    <property type="entry name" value="Fido-like_dom_sf"/>
</dbReference>
<keyword evidence="5" id="KW-1185">Reference proteome</keyword>
<sequence length="106" mass="11876">MGRRKATINERVIRTVHGLVMTGQAKPTPYRDGQNVIRDNRTASIVYLPPEAKDVPVLMRELVAWNTEALTQQELPIPIVAALAHYQFATIHPYFDGNGRTARSPP</sequence>
<dbReference type="Proteomes" id="UP000214646">
    <property type="component" value="Unassembled WGS sequence"/>
</dbReference>
<dbReference type="InterPro" id="IPR003812">
    <property type="entry name" value="Fido"/>
</dbReference>
<reference evidence="5" key="1">
    <citation type="submission" date="2017-06" db="EMBL/GenBank/DDBJ databases">
        <title>Genome analysis of Fimbriiglobus ruber SP5, the first member of the order Planctomycetales with confirmed chitinolytic capability.</title>
        <authorList>
            <person name="Ravin N.V."/>
            <person name="Rakitin A.L."/>
            <person name="Ivanova A.A."/>
            <person name="Beletsky A.V."/>
            <person name="Kulichevskaya I.S."/>
            <person name="Mardanov A.V."/>
            <person name="Dedysh S.N."/>
        </authorList>
    </citation>
    <scope>NUCLEOTIDE SEQUENCE [LARGE SCALE GENOMIC DNA]</scope>
    <source>
        <strain evidence="5">SP5</strain>
    </source>
</reference>
<evidence type="ECO:0000259" key="3">
    <source>
        <dbReference type="PROSITE" id="PS51459"/>
    </source>
</evidence>
<proteinExistence type="predicted"/>
<feature type="active site" evidence="1">
    <location>
        <position position="92"/>
    </location>
</feature>
<gene>
    <name evidence="4" type="ORF">FRUB_01370</name>
</gene>
<dbReference type="OrthoDB" id="9813719at2"/>
<comment type="caution">
    <text evidence="4">The sequence shown here is derived from an EMBL/GenBank/DDBJ whole genome shotgun (WGS) entry which is preliminary data.</text>
</comment>
<keyword evidence="2" id="KW-0547">Nucleotide-binding</keyword>
<protein>
    <submittedName>
        <fullName evidence="4">Filamentation induced by cAMP protein Fic</fullName>
    </submittedName>
</protein>
<dbReference type="EMBL" id="NIDE01000002">
    <property type="protein sequence ID" value="OWK45039.1"/>
    <property type="molecule type" value="Genomic_DNA"/>
</dbReference>
<name>A0A225E6B7_9BACT</name>
<organism evidence="4 5">
    <name type="scientific">Fimbriiglobus ruber</name>
    <dbReference type="NCBI Taxonomy" id="1908690"/>
    <lineage>
        <taxon>Bacteria</taxon>
        <taxon>Pseudomonadati</taxon>
        <taxon>Planctomycetota</taxon>
        <taxon>Planctomycetia</taxon>
        <taxon>Gemmatales</taxon>
        <taxon>Gemmataceae</taxon>
        <taxon>Fimbriiglobus</taxon>
    </lineage>
</organism>
<keyword evidence="2" id="KW-0067">ATP-binding</keyword>
<evidence type="ECO:0000256" key="1">
    <source>
        <dbReference type="PIRSR" id="PIRSR640198-1"/>
    </source>
</evidence>
<dbReference type="InterPro" id="IPR040198">
    <property type="entry name" value="Fido_containing"/>
</dbReference>
<evidence type="ECO:0000256" key="2">
    <source>
        <dbReference type="PIRSR" id="PIRSR640198-2"/>
    </source>
</evidence>
<evidence type="ECO:0000313" key="5">
    <source>
        <dbReference type="Proteomes" id="UP000214646"/>
    </source>
</evidence>
<dbReference type="PROSITE" id="PS51459">
    <property type="entry name" value="FIDO"/>
    <property type="match status" value="1"/>
</dbReference>
<dbReference type="AlphaFoldDB" id="A0A225E6B7"/>
<dbReference type="SUPFAM" id="SSF140931">
    <property type="entry name" value="Fic-like"/>
    <property type="match status" value="1"/>
</dbReference>
<dbReference type="RefSeq" id="WP_088252820.1">
    <property type="nucleotide sequence ID" value="NZ_NIDE01000002.1"/>
</dbReference>